<sequence length="50" mass="5620">MKRTIILAIVFVMLLVSLGGCFVGWEDGWGRRGRGHGEGHDRGGEHDERR</sequence>
<protein>
    <recommendedName>
        <fullName evidence="3">Lipoprotein</fullName>
    </recommendedName>
</protein>
<dbReference type="EMBL" id="FR695873">
    <property type="protein sequence ID" value="CBX29873.1"/>
    <property type="molecule type" value="Genomic_DNA"/>
</dbReference>
<gene>
    <name evidence="2" type="ORF">N47_F15680</name>
</gene>
<evidence type="ECO:0008006" key="3">
    <source>
        <dbReference type="Google" id="ProtNLM"/>
    </source>
</evidence>
<evidence type="ECO:0000313" key="2">
    <source>
        <dbReference type="EMBL" id="CBX29873.1"/>
    </source>
</evidence>
<accession>E1YH29</accession>
<organism evidence="2">
    <name type="scientific">uncultured Desulfobacterium sp</name>
    <dbReference type="NCBI Taxonomy" id="201089"/>
    <lineage>
        <taxon>Bacteria</taxon>
        <taxon>Pseudomonadati</taxon>
        <taxon>Thermodesulfobacteriota</taxon>
        <taxon>Desulfobacteria</taxon>
        <taxon>Desulfobacterales</taxon>
        <taxon>Desulfobacteriaceae</taxon>
        <taxon>Desulfobacterium</taxon>
        <taxon>environmental samples</taxon>
    </lineage>
</organism>
<name>E1YH29_9BACT</name>
<dbReference type="PROSITE" id="PS51257">
    <property type="entry name" value="PROKAR_LIPOPROTEIN"/>
    <property type="match status" value="1"/>
</dbReference>
<dbReference type="AlphaFoldDB" id="E1YH29"/>
<reference evidence="2" key="1">
    <citation type="journal article" date="2011" name="Environ. Microbiol.">
        <title>Genomic insights into the metabolic potential of the polycyclic aromatic hydrocarbon degrading sulfate-reducing Deltaproteobacterium N47.</title>
        <authorList>
            <person name="Bergmann F."/>
            <person name="Selesi D."/>
            <person name="Weinmaier T."/>
            <person name="Tischler P."/>
            <person name="Rattei T."/>
            <person name="Meckenstock R.U."/>
        </authorList>
    </citation>
    <scope>NUCLEOTIDE SEQUENCE</scope>
</reference>
<feature type="region of interest" description="Disordered" evidence="1">
    <location>
        <begin position="29"/>
        <end position="50"/>
    </location>
</feature>
<feature type="compositionally biased region" description="Basic and acidic residues" evidence="1">
    <location>
        <begin position="35"/>
        <end position="50"/>
    </location>
</feature>
<evidence type="ECO:0000256" key="1">
    <source>
        <dbReference type="SAM" id="MobiDB-lite"/>
    </source>
</evidence>
<proteinExistence type="predicted"/>